<evidence type="ECO:0000313" key="2">
    <source>
        <dbReference type="Proteomes" id="UP000823201"/>
    </source>
</evidence>
<dbReference type="Proteomes" id="UP000823201">
    <property type="component" value="Unassembled WGS sequence"/>
</dbReference>
<proteinExistence type="predicted"/>
<protein>
    <submittedName>
        <fullName evidence="1">Uncharacterized protein</fullName>
    </submittedName>
</protein>
<comment type="caution">
    <text evidence="1">The sequence shown here is derived from an EMBL/GenBank/DDBJ whole genome shotgun (WGS) entry which is preliminary data.</text>
</comment>
<name>A0ABS2QAG5_9BACL</name>
<feature type="non-terminal residue" evidence="1">
    <location>
        <position position="79"/>
    </location>
</feature>
<organism evidence="1 2">
    <name type="scientific">Sporolactobacillus spathodeae</name>
    <dbReference type="NCBI Taxonomy" id="1465502"/>
    <lineage>
        <taxon>Bacteria</taxon>
        <taxon>Bacillati</taxon>
        <taxon>Bacillota</taxon>
        <taxon>Bacilli</taxon>
        <taxon>Bacillales</taxon>
        <taxon>Sporolactobacillaceae</taxon>
        <taxon>Sporolactobacillus</taxon>
    </lineage>
</organism>
<evidence type="ECO:0000313" key="1">
    <source>
        <dbReference type="EMBL" id="MBM7658791.1"/>
    </source>
</evidence>
<gene>
    <name evidence="1" type="ORF">JOC27_002254</name>
</gene>
<reference evidence="1 2" key="1">
    <citation type="submission" date="2021-01" db="EMBL/GenBank/DDBJ databases">
        <title>Genomic Encyclopedia of Type Strains, Phase IV (KMG-IV): sequencing the most valuable type-strain genomes for metagenomic binning, comparative biology and taxonomic classification.</title>
        <authorList>
            <person name="Goeker M."/>
        </authorList>
    </citation>
    <scope>NUCLEOTIDE SEQUENCE [LARGE SCALE GENOMIC DNA]</scope>
    <source>
        <strain evidence="1 2">DSM 100968</strain>
    </source>
</reference>
<sequence>MLGFYFASNALRSRLPRAGREPPRTDSTLPARRQRTCAAFLCEKLSYLKKEQAPLISEKRLFFIICLAVTYSRRGTAPN</sequence>
<dbReference type="EMBL" id="JAFBEV010000024">
    <property type="protein sequence ID" value="MBM7658791.1"/>
    <property type="molecule type" value="Genomic_DNA"/>
</dbReference>
<accession>A0ABS2QAG5</accession>
<keyword evidence="2" id="KW-1185">Reference proteome</keyword>